<evidence type="ECO:0000313" key="4">
    <source>
        <dbReference type="EMBL" id="CAM0145339.1"/>
    </source>
</evidence>
<keyword evidence="1" id="KW-0694">RNA-binding</keyword>
<dbReference type="InterPro" id="IPR012677">
    <property type="entry name" value="Nucleotide-bd_a/b_plait_sf"/>
</dbReference>
<feature type="region of interest" description="Disordered" evidence="2">
    <location>
        <begin position="1"/>
        <end position="32"/>
    </location>
</feature>
<dbReference type="Gene3D" id="3.30.70.330">
    <property type="match status" value="1"/>
</dbReference>
<evidence type="ECO:0000256" key="2">
    <source>
        <dbReference type="SAM" id="MobiDB-lite"/>
    </source>
</evidence>
<keyword evidence="5" id="KW-1185">Reference proteome</keyword>
<dbReference type="Proteomes" id="UP001497457">
    <property type="component" value="Unassembled WGS sequence"/>
</dbReference>
<evidence type="ECO:0000259" key="3">
    <source>
        <dbReference type="PROSITE" id="PS50102"/>
    </source>
</evidence>
<dbReference type="SUPFAM" id="SSF54928">
    <property type="entry name" value="RNA-binding domain, RBD"/>
    <property type="match status" value="1"/>
</dbReference>
<feature type="domain" description="RRM" evidence="3">
    <location>
        <begin position="197"/>
        <end position="267"/>
    </location>
</feature>
<dbReference type="Pfam" id="PF00076">
    <property type="entry name" value="RRM_1"/>
    <property type="match status" value="1"/>
</dbReference>
<dbReference type="InterPro" id="IPR035979">
    <property type="entry name" value="RBD_domain_sf"/>
</dbReference>
<dbReference type="EMBL" id="CAXIPR030000185">
    <property type="protein sequence ID" value="CAM0145339.1"/>
    <property type="molecule type" value="Genomic_DNA"/>
</dbReference>
<sequence>MATPGIGSARPPSNRGRKRKERSAGSSVPPVGSVFSKVGRFAALCTHRRRNVAKERGSKRGCTTARLVVAGAEVQVDKPCGGMLIYSRNKQPAEDKKDRKQDAKTHGNVRTQMKFDIGNSWRDPDAKFCCICGEDEDQHVELVCPYNYLSPATYIPCRARLAVWNDEINSIRYKCWKRKEPSRQDDIISRRRKFLRCFVRVNNLSECCRPEQFVRLSTEFGRLWMYHLAMHSSEVCGDFGYVVFEHREHAEEAVKKLNSCNVDGRKL</sequence>
<protein>
    <recommendedName>
        <fullName evidence="3">RRM domain-containing protein</fullName>
    </recommendedName>
</protein>
<dbReference type="GO" id="GO:0003723">
    <property type="term" value="F:RNA binding"/>
    <property type="evidence" value="ECO:0007669"/>
    <property type="project" value="UniProtKB-UniRule"/>
</dbReference>
<name>A0ABC9GUS7_9POAL</name>
<dbReference type="CDD" id="cd00590">
    <property type="entry name" value="RRM_SF"/>
    <property type="match status" value="1"/>
</dbReference>
<feature type="compositionally biased region" description="Basic and acidic residues" evidence="2">
    <location>
        <begin position="91"/>
        <end position="105"/>
    </location>
</feature>
<dbReference type="InterPro" id="IPR000504">
    <property type="entry name" value="RRM_dom"/>
</dbReference>
<reference evidence="4" key="1">
    <citation type="submission" date="2024-10" db="EMBL/GenBank/DDBJ databases">
        <authorList>
            <person name="Ryan C."/>
        </authorList>
    </citation>
    <scope>NUCLEOTIDE SEQUENCE [LARGE SCALE GENOMIC DNA]</scope>
</reference>
<evidence type="ECO:0000256" key="1">
    <source>
        <dbReference type="PROSITE-ProRule" id="PRU00176"/>
    </source>
</evidence>
<comment type="caution">
    <text evidence="4">The sequence shown here is derived from an EMBL/GenBank/DDBJ whole genome shotgun (WGS) entry which is preliminary data.</text>
</comment>
<accession>A0ABC9GUS7</accession>
<dbReference type="PROSITE" id="PS50102">
    <property type="entry name" value="RRM"/>
    <property type="match status" value="1"/>
</dbReference>
<evidence type="ECO:0000313" key="5">
    <source>
        <dbReference type="Proteomes" id="UP001497457"/>
    </source>
</evidence>
<feature type="region of interest" description="Disordered" evidence="2">
    <location>
        <begin position="87"/>
        <end position="109"/>
    </location>
</feature>
<organism evidence="4 5">
    <name type="scientific">Urochloa decumbens</name>
    <dbReference type="NCBI Taxonomy" id="240449"/>
    <lineage>
        <taxon>Eukaryota</taxon>
        <taxon>Viridiplantae</taxon>
        <taxon>Streptophyta</taxon>
        <taxon>Embryophyta</taxon>
        <taxon>Tracheophyta</taxon>
        <taxon>Spermatophyta</taxon>
        <taxon>Magnoliopsida</taxon>
        <taxon>Liliopsida</taxon>
        <taxon>Poales</taxon>
        <taxon>Poaceae</taxon>
        <taxon>PACMAD clade</taxon>
        <taxon>Panicoideae</taxon>
        <taxon>Panicodae</taxon>
        <taxon>Paniceae</taxon>
        <taxon>Melinidinae</taxon>
        <taxon>Urochloa</taxon>
    </lineage>
</organism>
<dbReference type="AlphaFoldDB" id="A0ABC9GUS7"/>
<gene>
    <name evidence="4" type="ORF">URODEC1_LOCUS119076</name>
</gene>
<proteinExistence type="predicted"/>